<keyword evidence="3" id="KW-1185">Reference proteome</keyword>
<dbReference type="Proteomes" id="UP001206924">
    <property type="component" value="Unassembled WGS sequence"/>
</dbReference>
<keyword evidence="1" id="KW-1133">Transmembrane helix</keyword>
<protein>
    <recommendedName>
        <fullName evidence="4">Integral membrane protein</fullName>
    </recommendedName>
</protein>
<proteinExistence type="predicted"/>
<accession>A0ABT1NQF4</accession>
<comment type="caution">
    <text evidence="2">The sequence shown here is derived from an EMBL/GenBank/DDBJ whole genome shotgun (WGS) entry which is preliminary data.</text>
</comment>
<dbReference type="RefSeq" id="WP_260554159.1">
    <property type="nucleotide sequence ID" value="NZ_CP104263.1"/>
</dbReference>
<feature type="transmembrane region" description="Helical" evidence="1">
    <location>
        <begin position="68"/>
        <end position="89"/>
    </location>
</feature>
<name>A0ABT1NQF4_9MICC</name>
<feature type="transmembrane region" description="Helical" evidence="1">
    <location>
        <begin position="101"/>
        <end position="123"/>
    </location>
</feature>
<gene>
    <name evidence="2" type="ORF">NNX28_08540</name>
</gene>
<organism evidence="2 3">
    <name type="scientific">Arthrobacter jinronghuae</name>
    <dbReference type="NCBI Taxonomy" id="2964609"/>
    <lineage>
        <taxon>Bacteria</taxon>
        <taxon>Bacillati</taxon>
        <taxon>Actinomycetota</taxon>
        <taxon>Actinomycetes</taxon>
        <taxon>Micrococcales</taxon>
        <taxon>Micrococcaceae</taxon>
        <taxon>Arthrobacter</taxon>
    </lineage>
</organism>
<keyword evidence="1" id="KW-0472">Membrane</keyword>
<dbReference type="EMBL" id="JANFLP010000008">
    <property type="protein sequence ID" value="MCQ1949972.1"/>
    <property type="molecule type" value="Genomic_DNA"/>
</dbReference>
<sequence length="130" mass="14177">MGTYERPGRVKHVNRQGAGTAGFILAGVLICALPALLFGTNLGFYPTRMVCTPETGYGSGCDEGGMELSLIIFAFVALPWAGFSLYLTIRVRQGRTWLQRWWPFAAFSLLTALFVVAGMVSALSEPDAYF</sequence>
<keyword evidence="1" id="KW-0812">Transmembrane</keyword>
<evidence type="ECO:0000313" key="2">
    <source>
        <dbReference type="EMBL" id="MCQ1949972.1"/>
    </source>
</evidence>
<evidence type="ECO:0008006" key="4">
    <source>
        <dbReference type="Google" id="ProtNLM"/>
    </source>
</evidence>
<evidence type="ECO:0000313" key="3">
    <source>
        <dbReference type="Proteomes" id="UP001206924"/>
    </source>
</evidence>
<reference evidence="2 3" key="1">
    <citation type="submission" date="2022-07" db="EMBL/GenBank/DDBJ databases">
        <title>Novel species in genus Arthrobacter.</title>
        <authorList>
            <person name="Liu Y."/>
        </authorList>
    </citation>
    <scope>NUCLEOTIDE SEQUENCE [LARGE SCALE GENOMIC DNA]</scope>
    <source>
        <strain evidence="3">zg-Y859</strain>
    </source>
</reference>
<evidence type="ECO:0000256" key="1">
    <source>
        <dbReference type="SAM" id="Phobius"/>
    </source>
</evidence>
<feature type="transmembrane region" description="Helical" evidence="1">
    <location>
        <begin position="21"/>
        <end position="39"/>
    </location>
</feature>